<name>A0A6A5Q9H8_AMPQU</name>
<dbReference type="AlphaFoldDB" id="A0A6A5Q9H8"/>
<evidence type="ECO:0000256" key="1">
    <source>
        <dbReference type="SAM" id="MobiDB-lite"/>
    </source>
</evidence>
<evidence type="ECO:0000313" key="3">
    <source>
        <dbReference type="EMBL" id="KAF1912073.1"/>
    </source>
</evidence>
<keyword evidence="2" id="KW-0732">Signal</keyword>
<protein>
    <recommendedName>
        <fullName evidence="5">Secreted protein</fullName>
    </recommendedName>
</protein>
<evidence type="ECO:0008006" key="5">
    <source>
        <dbReference type="Google" id="ProtNLM"/>
    </source>
</evidence>
<dbReference type="EMBL" id="ML979141">
    <property type="protein sequence ID" value="KAF1912073.1"/>
    <property type="molecule type" value="Genomic_DNA"/>
</dbReference>
<feature type="compositionally biased region" description="Polar residues" evidence="1">
    <location>
        <begin position="85"/>
        <end position="98"/>
    </location>
</feature>
<organism evidence="3 4">
    <name type="scientific">Ampelomyces quisqualis</name>
    <name type="common">Powdery mildew agent</name>
    <dbReference type="NCBI Taxonomy" id="50730"/>
    <lineage>
        <taxon>Eukaryota</taxon>
        <taxon>Fungi</taxon>
        <taxon>Dikarya</taxon>
        <taxon>Ascomycota</taxon>
        <taxon>Pezizomycotina</taxon>
        <taxon>Dothideomycetes</taxon>
        <taxon>Pleosporomycetidae</taxon>
        <taxon>Pleosporales</taxon>
        <taxon>Pleosporineae</taxon>
        <taxon>Phaeosphaeriaceae</taxon>
        <taxon>Ampelomyces</taxon>
    </lineage>
</organism>
<proteinExistence type="predicted"/>
<dbReference type="Proteomes" id="UP000800096">
    <property type="component" value="Unassembled WGS sequence"/>
</dbReference>
<sequence length="98" mass="10889">MGGHICLICLLRSLDTAIPTSTTSMRQPLYSPRNQSPTHRNSLFAAHLVTFSQSHTTYNHPSLTLLAHASIRHRLTGSPYPMPPNTLTFSRIMSSTRS</sequence>
<feature type="region of interest" description="Disordered" evidence="1">
    <location>
        <begin position="77"/>
        <end position="98"/>
    </location>
</feature>
<feature type="signal peptide" evidence="2">
    <location>
        <begin position="1"/>
        <end position="17"/>
    </location>
</feature>
<accession>A0A6A5Q9H8</accession>
<feature type="chain" id="PRO_5025505069" description="Secreted protein" evidence="2">
    <location>
        <begin position="18"/>
        <end position="98"/>
    </location>
</feature>
<keyword evidence="4" id="KW-1185">Reference proteome</keyword>
<gene>
    <name evidence="3" type="ORF">BDU57DRAFT_523418</name>
</gene>
<evidence type="ECO:0000313" key="4">
    <source>
        <dbReference type="Proteomes" id="UP000800096"/>
    </source>
</evidence>
<reference evidence="3" key="1">
    <citation type="journal article" date="2020" name="Stud. Mycol.">
        <title>101 Dothideomycetes genomes: a test case for predicting lifestyles and emergence of pathogens.</title>
        <authorList>
            <person name="Haridas S."/>
            <person name="Albert R."/>
            <person name="Binder M."/>
            <person name="Bloem J."/>
            <person name="Labutti K."/>
            <person name="Salamov A."/>
            <person name="Andreopoulos B."/>
            <person name="Baker S."/>
            <person name="Barry K."/>
            <person name="Bills G."/>
            <person name="Bluhm B."/>
            <person name="Cannon C."/>
            <person name="Castanera R."/>
            <person name="Culley D."/>
            <person name="Daum C."/>
            <person name="Ezra D."/>
            <person name="Gonzalez J."/>
            <person name="Henrissat B."/>
            <person name="Kuo A."/>
            <person name="Liang C."/>
            <person name="Lipzen A."/>
            <person name="Lutzoni F."/>
            <person name="Magnuson J."/>
            <person name="Mondo S."/>
            <person name="Nolan M."/>
            <person name="Ohm R."/>
            <person name="Pangilinan J."/>
            <person name="Park H.-J."/>
            <person name="Ramirez L."/>
            <person name="Alfaro M."/>
            <person name="Sun H."/>
            <person name="Tritt A."/>
            <person name="Yoshinaga Y."/>
            <person name="Zwiers L.-H."/>
            <person name="Turgeon B."/>
            <person name="Goodwin S."/>
            <person name="Spatafora J."/>
            <person name="Crous P."/>
            <person name="Grigoriev I."/>
        </authorList>
    </citation>
    <scope>NUCLEOTIDE SEQUENCE</scope>
    <source>
        <strain evidence="3">HMLAC05119</strain>
    </source>
</reference>
<evidence type="ECO:0000256" key="2">
    <source>
        <dbReference type="SAM" id="SignalP"/>
    </source>
</evidence>